<sequence length="196" mass="22896">MFTLNETVSPEKKIMIILYFLCTVSVAKVKHKGSHRFSAKRRKTKKNHVQNYMFGNNVSPFQSQMLGESQFGYNPYNFNRQPFSNRQRNKRTKAFNLGSKAFGDDFDEDLMKVLSPNYNKGKTEDVESFIKNNMYLSGPNSNYLFDKMNQKERKYNAIINAVNTILRLNGIYYVEDESPMKKDIMNLIDQLINPEV</sequence>
<accession>A0A1J4KFC9</accession>
<keyword evidence="2" id="KW-1185">Reference proteome</keyword>
<dbReference type="RefSeq" id="XP_068363279.1">
    <property type="nucleotide sequence ID" value="XM_068501541.1"/>
</dbReference>
<gene>
    <name evidence="1" type="ORF">TRFO_20692</name>
</gene>
<name>A0A1J4KFC9_9EUKA</name>
<organism evidence="1 2">
    <name type="scientific">Tritrichomonas foetus</name>
    <dbReference type="NCBI Taxonomy" id="1144522"/>
    <lineage>
        <taxon>Eukaryota</taxon>
        <taxon>Metamonada</taxon>
        <taxon>Parabasalia</taxon>
        <taxon>Tritrichomonadida</taxon>
        <taxon>Tritrichomonadidae</taxon>
        <taxon>Tritrichomonas</taxon>
    </lineage>
</organism>
<dbReference type="GeneID" id="94836245"/>
<proteinExistence type="predicted"/>
<dbReference type="AlphaFoldDB" id="A0A1J4KFC9"/>
<comment type="caution">
    <text evidence="1">The sequence shown here is derived from an EMBL/GenBank/DDBJ whole genome shotgun (WGS) entry which is preliminary data.</text>
</comment>
<protein>
    <submittedName>
        <fullName evidence="1">Uncharacterized protein</fullName>
    </submittedName>
</protein>
<evidence type="ECO:0000313" key="1">
    <source>
        <dbReference type="EMBL" id="OHT10143.1"/>
    </source>
</evidence>
<dbReference type="Proteomes" id="UP000179807">
    <property type="component" value="Unassembled WGS sequence"/>
</dbReference>
<reference evidence="1" key="1">
    <citation type="submission" date="2016-10" db="EMBL/GenBank/DDBJ databases">
        <authorList>
            <person name="Benchimol M."/>
            <person name="Almeida L.G."/>
            <person name="Vasconcelos A.T."/>
            <person name="Perreira-Neves A."/>
            <person name="Rosa I.A."/>
            <person name="Tasca T."/>
            <person name="Bogo M.R."/>
            <person name="de Souza W."/>
        </authorList>
    </citation>
    <scope>NUCLEOTIDE SEQUENCE [LARGE SCALE GENOMIC DNA]</scope>
    <source>
        <strain evidence="1">K</strain>
    </source>
</reference>
<dbReference type="VEuPathDB" id="TrichDB:TRFO_20692"/>
<dbReference type="EMBL" id="MLAK01000620">
    <property type="protein sequence ID" value="OHT10143.1"/>
    <property type="molecule type" value="Genomic_DNA"/>
</dbReference>
<evidence type="ECO:0000313" key="2">
    <source>
        <dbReference type="Proteomes" id="UP000179807"/>
    </source>
</evidence>